<dbReference type="Proteomes" id="UP000006575">
    <property type="component" value="Chromosome"/>
</dbReference>
<dbReference type="EMBL" id="AM236080">
    <property type="protein sequence ID" value="CAK07426.1"/>
    <property type="molecule type" value="Genomic_DNA"/>
</dbReference>
<reference evidence="3 4" key="1">
    <citation type="journal article" date="2006" name="Genome Biol.">
        <title>The genome of Rhizobium leguminosarum has recognizable core and accessory components.</title>
        <authorList>
            <person name="Young J.W."/>
            <person name="Crossman L.C."/>
            <person name="Johnston A.W.B."/>
            <person name="Thomson N.R."/>
            <person name="Ghazoui Z.F."/>
            <person name="Hull K.H."/>
            <person name="Wexler M."/>
            <person name="Curson A.R.J."/>
            <person name="Todd J.D."/>
            <person name="Poole P.S."/>
            <person name="Mauchline T.H."/>
            <person name="East A.K."/>
            <person name="Quail M.A."/>
            <person name="Churcher C."/>
            <person name="Arrowsmith C."/>
            <person name="Cherevach A."/>
            <person name="Chillingworth T."/>
            <person name="Clarke K."/>
            <person name="Cronin A."/>
            <person name="Davis P."/>
            <person name="Fraser A."/>
            <person name="Hance Z."/>
            <person name="Hauser H."/>
            <person name="Jagels K."/>
            <person name="Moule S."/>
            <person name="Mungall K."/>
            <person name="Norbertczak H."/>
            <person name="Rabbinowitsch E."/>
            <person name="Sanders M."/>
            <person name="Simmonds M."/>
            <person name="Whitehead S."/>
            <person name="Parkhill J."/>
        </authorList>
    </citation>
    <scope>NUCLEOTIDE SEQUENCE [LARGE SCALE GENOMIC DNA]</scope>
    <source>
        <strain evidence="4">DSM 114642 / LMG 32736 / 3841</strain>
    </source>
</reference>
<dbReference type="SMART" id="SM00901">
    <property type="entry name" value="FRG"/>
    <property type="match status" value="1"/>
</dbReference>
<feature type="compositionally biased region" description="Pro residues" evidence="1">
    <location>
        <begin position="167"/>
        <end position="178"/>
    </location>
</feature>
<evidence type="ECO:0000256" key="1">
    <source>
        <dbReference type="SAM" id="MobiDB-lite"/>
    </source>
</evidence>
<dbReference type="HOGENOM" id="CLU_050026_2_1_5"/>
<feature type="region of interest" description="Disordered" evidence="1">
    <location>
        <begin position="160"/>
        <end position="184"/>
    </location>
</feature>
<dbReference type="AlphaFoldDB" id="Q1MHY4"/>
<dbReference type="KEGG" id="rle:RL1933"/>
<dbReference type="eggNOG" id="COG4271">
    <property type="taxonomic scope" value="Bacteria"/>
</dbReference>
<proteinExistence type="predicted"/>
<dbReference type="Pfam" id="PF08867">
    <property type="entry name" value="FRG"/>
    <property type="match status" value="1"/>
</dbReference>
<accession>Q1MHY4</accession>
<sequence length="469" mass="53530">MRRLQPRDRIRMRDLYNLLMAGNDDDWDVDVGSDHEATFPLSRYLEYTEDEVEQRLKPIGSAVVSFLSELPTVFMSELQTGPQKRQFVRIRVGRVWGIRIVGRDIAYQFRIDQNFGEVDVANRSLFEQLFDLGNWEISRTHWAVKSGNLELSLRDAGLLEPAAGDAEPPPGTPPPESPDLPEDEPALPIITNLIEFMQHVLGLPSEADEEIFYRGHSDRRYKLIPSLFRKNDGGDWRYLRKEETIVRELLTAQATAFSSDEYMLDKLVRMQHYGLPTRLLDVTSNPLVALYFCCADAKVDADGHEVDGEVIVLSTKTREVRFFDSDTVSCIANLALMTEAEKEALDTTAKARAFNKTDECKKLLHFIRRDKPYFEARIEPTDLERIMFVRGRSTNERITSQSGAFLLFGKDSVLPETGYSSLNVQRMTIRNKGAILQDLAKLNIKSSTIYPGIEKTTAEIARKHELSFR</sequence>
<dbReference type="EnsemblBacteria" id="CAK07426">
    <property type="protein sequence ID" value="CAK07426"/>
    <property type="gene ID" value="RL1933"/>
</dbReference>
<name>Q1MHY4_RHIJ3</name>
<keyword evidence="4" id="KW-1185">Reference proteome</keyword>
<evidence type="ECO:0000313" key="4">
    <source>
        <dbReference type="Proteomes" id="UP000006575"/>
    </source>
</evidence>
<feature type="domain" description="FRG" evidence="2">
    <location>
        <begin position="207"/>
        <end position="311"/>
    </location>
</feature>
<dbReference type="InterPro" id="IPR014966">
    <property type="entry name" value="FRG-dom"/>
</dbReference>
<gene>
    <name evidence="3" type="ordered locus">RL1933</name>
</gene>
<evidence type="ECO:0000313" key="3">
    <source>
        <dbReference type="EMBL" id="CAK07426.1"/>
    </source>
</evidence>
<protein>
    <recommendedName>
        <fullName evidence="2">FRG domain-containing protein</fullName>
    </recommendedName>
</protein>
<organism evidence="3 4">
    <name type="scientific">Rhizobium johnstonii (strain DSM 114642 / LMG 32736 / 3841)</name>
    <name type="common">Rhizobium leguminosarum bv. viciae</name>
    <dbReference type="NCBI Taxonomy" id="216596"/>
    <lineage>
        <taxon>Bacteria</taxon>
        <taxon>Pseudomonadati</taxon>
        <taxon>Pseudomonadota</taxon>
        <taxon>Alphaproteobacteria</taxon>
        <taxon>Hyphomicrobiales</taxon>
        <taxon>Rhizobiaceae</taxon>
        <taxon>Rhizobium/Agrobacterium group</taxon>
        <taxon>Rhizobium</taxon>
        <taxon>Rhizobium johnstonii</taxon>
    </lineage>
</organism>
<evidence type="ECO:0000259" key="2">
    <source>
        <dbReference type="SMART" id="SM00901"/>
    </source>
</evidence>